<gene>
    <name evidence="13" type="ORF">D1345_04345</name>
</gene>
<dbReference type="Pfam" id="PF02254">
    <property type="entry name" value="TrkA_N"/>
    <property type="match status" value="1"/>
</dbReference>
<keyword evidence="3" id="KW-0050">Antiport</keyword>
<feature type="domain" description="RCK C-terminal" evidence="12">
    <location>
        <begin position="572"/>
        <end position="657"/>
    </location>
</feature>
<evidence type="ECO:0000256" key="4">
    <source>
        <dbReference type="ARBA" id="ARBA00022538"/>
    </source>
</evidence>
<dbReference type="InterPro" id="IPR006153">
    <property type="entry name" value="Cation/H_exchanger_TM"/>
</dbReference>
<keyword evidence="4" id="KW-0633">Potassium transport</keyword>
<dbReference type="InterPro" id="IPR006037">
    <property type="entry name" value="RCK_C"/>
</dbReference>
<evidence type="ECO:0000259" key="11">
    <source>
        <dbReference type="PROSITE" id="PS51201"/>
    </source>
</evidence>
<dbReference type="EMBL" id="CP031968">
    <property type="protein sequence ID" value="AXT45467.1"/>
    <property type="molecule type" value="Genomic_DNA"/>
</dbReference>
<evidence type="ECO:0000256" key="1">
    <source>
        <dbReference type="ARBA" id="ARBA00004127"/>
    </source>
</evidence>
<dbReference type="GO" id="GO:0008324">
    <property type="term" value="F:monoatomic cation transmembrane transporter activity"/>
    <property type="evidence" value="ECO:0007669"/>
    <property type="project" value="InterPro"/>
</dbReference>
<dbReference type="InterPro" id="IPR038770">
    <property type="entry name" value="Na+/solute_symporter_sf"/>
</dbReference>
<dbReference type="GO" id="GO:0012505">
    <property type="term" value="C:endomembrane system"/>
    <property type="evidence" value="ECO:0007669"/>
    <property type="project" value="UniProtKB-SubCell"/>
</dbReference>
<feature type="transmembrane region" description="Helical" evidence="10">
    <location>
        <begin position="85"/>
        <end position="107"/>
    </location>
</feature>
<feature type="transmembrane region" description="Helical" evidence="10">
    <location>
        <begin position="328"/>
        <end position="349"/>
    </location>
</feature>
<feature type="transmembrane region" description="Helical" evidence="10">
    <location>
        <begin position="146"/>
        <end position="169"/>
    </location>
</feature>
<dbReference type="Gene3D" id="1.20.1530.20">
    <property type="match status" value="1"/>
</dbReference>
<evidence type="ECO:0000256" key="5">
    <source>
        <dbReference type="ARBA" id="ARBA00022692"/>
    </source>
</evidence>
<evidence type="ECO:0000259" key="12">
    <source>
        <dbReference type="PROSITE" id="PS51202"/>
    </source>
</evidence>
<dbReference type="GO" id="GO:0005886">
    <property type="term" value="C:plasma membrane"/>
    <property type="evidence" value="ECO:0007669"/>
    <property type="project" value="TreeGrafter"/>
</dbReference>
<evidence type="ECO:0000256" key="8">
    <source>
        <dbReference type="ARBA" id="ARBA00023065"/>
    </source>
</evidence>
<keyword evidence="7 10" id="KW-1133">Transmembrane helix</keyword>
<dbReference type="KEGG" id="crz:D1345_04345"/>
<keyword evidence="5 10" id="KW-0812">Transmembrane</keyword>
<proteinExistence type="predicted"/>
<sequence>MHSSLAPIVLVLLAAVLSVTLCRSLKVPAMLGYLVVGFLAGPGVMNLIPQGEETAFLGEIGIVFMMFSIGLEFSLPKLRAMRQLVFGVGFGQVAVTMLLVGLAVGWISGSPLTGFAVGGALAMSSTAIVSKLLNERLELNQAHGQLAIGVLLFQDIAVVPLLILFPAFAGGSDTLWMDLGLAALKVVVVLALLLFFGQRLLRPWFHLVARQRSGELFMINVLLVTLGVAWLTELSGLSLALGAFVAGMLISETEYRYQVEEDIRPFRDILLGFFFVTVGMKLELTVLFERFGEVLLMLALLLPIKVAVVFGVARGFRHKSNESMRAALALAQGGEFGFVLLALALNLHLVPAGTAQAAIAAILISMLIAPFLILYGDKITRRLIKQDWMFQALDLHHMLVESMSKNDHVVICGYGRSGQALARLLEAEDIPFFALDMDPERVREAGEAGDPVVFGDAGKHEVLVAAGLMRAKAVVVTFADTHAALRILSSVEHARPGLPVIVRTVDDSDMDQLRHAGADEVVAEVMEGSLMLASQALLVVGVPPSRVVRRIRAVREERYGLFRGFFRGVSDEGEGMDEALVPRLQSIQVCTGAAAVGQPLANLHLRDLGVELKAIRRQRVRRTDFDDSFEVEQGDALVLLGTPEQLALAEYRILQGD</sequence>
<evidence type="ECO:0000313" key="14">
    <source>
        <dbReference type="Proteomes" id="UP000259465"/>
    </source>
</evidence>
<evidence type="ECO:0000256" key="6">
    <source>
        <dbReference type="ARBA" id="ARBA00022958"/>
    </source>
</evidence>
<organism evidence="13 14">
    <name type="scientific">Chromobacterium rhizoryzae</name>
    <dbReference type="NCBI Taxonomy" id="1778675"/>
    <lineage>
        <taxon>Bacteria</taxon>
        <taxon>Pseudomonadati</taxon>
        <taxon>Pseudomonadota</taxon>
        <taxon>Betaproteobacteria</taxon>
        <taxon>Neisseriales</taxon>
        <taxon>Chromobacteriaceae</taxon>
        <taxon>Chromobacterium</taxon>
    </lineage>
</organism>
<feature type="transmembrane region" description="Helical" evidence="10">
    <location>
        <begin position="55"/>
        <end position="73"/>
    </location>
</feature>
<dbReference type="PANTHER" id="PTHR46157:SF4">
    <property type="entry name" value="K(+) EFFLUX ANTIPORTER 3, CHLOROPLASTIC"/>
    <property type="match status" value="1"/>
</dbReference>
<feature type="domain" description="RCK N-terminal" evidence="11">
    <location>
        <begin position="406"/>
        <end position="523"/>
    </location>
</feature>
<comment type="subcellular location">
    <subcellularLocation>
        <location evidence="1">Endomembrane system</location>
        <topology evidence="1">Multi-pass membrane protein</topology>
    </subcellularLocation>
</comment>
<dbReference type="PANTHER" id="PTHR46157">
    <property type="entry name" value="K(+) EFFLUX ANTIPORTER 3, CHLOROPLASTIC"/>
    <property type="match status" value="1"/>
</dbReference>
<dbReference type="Gene3D" id="3.40.50.720">
    <property type="entry name" value="NAD(P)-binding Rossmann-like Domain"/>
    <property type="match status" value="1"/>
</dbReference>
<protein>
    <submittedName>
        <fullName evidence="13">Potassium transporter</fullName>
    </submittedName>
</protein>
<dbReference type="SUPFAM" id="SSF116726">
    <property type="entry name" value="TrkA C-terminal domain-like"/>
    <property type="match status" value="1"/>
</dbReference>
<dbReference type="SUPFAM" id="SSF51735">
    <property type="entry name" value="NAD(P)-binding Rossmann-fold domains"/>
    <property type="match status" value="1"/>
</dbReference>
<dbReference type="InterPro" id="IPR036721">
    <property type="entry name" value="RCK_C_sf"/>
</dbReference>
<dbReference type="GO" id="GO:0015297">
    <property type="term" value="F:antiporter activity"/>
    <property type="evidence" value="ECO:0007669"/>
    <property type="project" value="UniProtKB-KW"/>
</dbReference>
<evidence type="ECO:0000256" key="7">
    <source>
        <dbReference type="ARBA" id="ARBA00022989"/>
    </source>
</evidence>
<evidence type="ECO:0000256" key="2">
    <source>
        <dbReference type="ARBA" id="ARBA00022448"/>
    </source>
</evidence>
<dbReference type="Gene3D" id="3.30.70.1450">
    <property type="entry name" value="Regulator of K+ conductance, C-terminal domain"/>
    <property type="match status" value="1"/>
</dbReference>
<reference evidence="13 14" key="1">
    <citation type="submission" date="2018-08" db="EMBL/GenBank/DDBJ databases">
        <title>Complete genome sequence of JP2-74.</title>
        <authorList>
            <person name="Wu L."/>
        </authorList>
    </citation>
    <scope>NUCLEOTIDE SEQUENCE [LARGE SCALE GENOMIC DNA]</scope>
    <source>
        <strain evidence="13 14">JP2-74</strain>
    </source>
</reference>
<feature type="transmembrane region" description="Helical" evidence="10">
    <location>
        <begin position="113"/>
        <end position="134"/>
    </location>
</feature>
<accession>A0AAD0RMT6</accession>
<dbReference type="GO" id="GO:1902600">
    <property type="term" value="P:proton transmembrane transport"/>
    <property type="evidence" value="ECO:0007669"/>
    <property type="project" value="InterPro"/>
</dbReference>
<evidence type="ECO:0000256" key="10">
    <source>
        <dbReference type="SAM" id="Phobius"/>
    </source>
</evidence>
<feature type="transmembrane region" description="Helical" evidence="10">
    <location>
        <begin position="216"/>
        <end position="232"/>
    </location>
</feature>
<keyword evidence="8" id="KW-0406">Ion transport</keyword>
<keyword evidence="9 10" id="KW-0472">Membrane</keyword>
<evidence type="ECO:0000313" key="13">
    <source>
        <dbReference type="EMBL" id="AXT45467.1"/>
    </source>
</evidence>
<dbReference type="PROSITE" id="PS51201">
    <property type="entry name" value="RCK_N"/>
    <property type="match status" value="1"/>
</dbReference>
<name>A0AAD0RMT6_9NEIS</name>
<keyword evidence="6" id="KW-0630">Potassium</keyword>
<evidence type="ECO:0000256" key="3">
    <source>
        <dbReference type="ARBA" id="ARBA00022449"/>
    </source>
</evidence>
<dbReference type="AlphaFoldDB" id="A0AAD0RMT6"/>
<keyword evidence="2" id="KW-0813">Transport</keyword>
<feature type="transmembrane region" description="Helical" evidence="10">
    <location>
        <begin position="355"/>
        <end position="375"/>
    </location>
</feature>
<keyword evidence="14" id="KW-1185">Reference proteome</keyword>
<dbReference type="GO" id="GO:0006813">
    <property type="term" value="P:potassium ion transport"/>
    <property type="evidence" value="ECO:0007669"/>
    <property type="project" value="UniProtKB-KW"/>
</dbReference>
<dbReference type="Proteomes" id="UP000259465">
    <property type="component" value="Chromosome"/>
</dbReference>
<dbReference type="FunFam" id="3.40.50.720:FF:000036">
    <property type="entry name" value="Glutathione-regulated potassium-efflux system protein KefB"/>
    <property type="match status" value="1"/>
</dbReference>
<dbReference type="PROSITE" id="PS51202">
    <property type="entry name" value="RCK_C"/>
    <property type="match status" value="1"/>
</dbReference>
<dbReference type="RefSeq" id="WP_039756660.1">
    <property type="nucleotide sequence ID" value="NZ_CP031968.1"/>
</dbReference>
<dbReference type="InterPro" id="IPR003148">
    <property type="entry name" value="RCK_N"/>
</dbReference>
<feature type="transmembrane region" description="Helical" evidence="10">
    <location>
        <begin position="294"/>
        <end position="316"/>
    </location>
</feature>
<feature type="transmembrane region" description="Helical" evidence="10">
    <location>
        <begin position="175"/>
        <end position="196"/>
    </location>
</feature>
<evidence type="ECO:0000256" key="9">
    <source>
        <dbReference type="ARBA" id="ARBA00023136"/>
    </source>
</evidence>
<dbReference type="Pfam" id="PF00999">
    <property type="entry name" value="Na_H_Exchanger"/>
    <property type="match status" value="1"/>
</dbReference>
<dbReference type="InterPro" id="IPR036291">
    <property type="entry name" value="NAD(P)-bd_dom_sf"/>
</dbReference>